<organism evidence="1 2">
    <name type="scientific">Autumnicola tepida</name>
    <dbReference type="NCBI Taxonomy" id="3075595"/>
    <lineage>
        <taxon>Bacteria</taxon>
        <taxon>Pseudomonadati</taxon>
        <taxon>Bacteroidota</taxon>
        <taxon>Flavobacteriia</taxon>
        <taxon>Flavobacteriales</taxon>
        <taxon>Flavobacteriaceae</taxon>
        <taxon>Autumnicola</taxon>
    </lineage>
</organism>
<reference evidence="1 2" key="1">
    <citation type="submission" date="2023-09" db="EMBL/GenBank/DDBJ databases">
        <authorList>
            <person name="Rey-Velasco X."/>
        </authorList>
    </citation>
    <scope>NUCLEOTIDE SEQUENCE [LARGE SCALE GENOMIC DNA]</scope>
    <source>
        <strain evidence="1 2">F363</strain>
    </source>
</reference>
<accession>A0ABU3C6I4</accession>
<evidence type="ECO:0000313" key="1">
    <source>
        <dbReference type="EMBL" id="MDT0641960.1"/>
    </source>
</evidence>
<keyword evidence="2" id="KW-1185">Reference proteome</keyword>
<dbReference type="CDD" id="cd00688">
    <property type="entry name" value="ISOPREN_C2_like"/>
    <property type="match status" value="1"/>
</dbReference>
<dbReference type="RefSeq" id="WP_311533635.1">
    <property type="nucleotide sequence ID" value="NZ_JAVRHQ010000003.1"/>
</dbReference>
<dbReference type="SUPFAM" id="SSF48576">
    <property type="entry name" value="Terpenoid synthases"/>
    <property type="match status" value="1"/>
</dbReference>
<protein>
    <submittedName>
        <fullName evidence="1">Prenyltransferase/squalene oxidase repeat-containing protein</fullName>
    </submittedName>
</protein>
<gene>
    <name evidence="1" type="ORF">RM553_03860</name>
</gene>
<dbReference type="InterPro" id="IPR008949">
    <property type="entry name" value="Isoprenoid_synthase_dom_sf"/>
</dbReference>
<evidence type="ECO:0000313" key="2">
    <source>
        <dbReference type="Proteomes" id="UP001262889"/>
    </source>
</evidence>
<sequence>MVAGTENTRLWNKDIASYSKEKFISYVANLPIEDSFKKIIADDEFIEGNPIFYIYYPRLFSSAFNKLEAKDIELLCIAGYLYYRSTLFLDNIIDKNSKKGLFLALLCQEEATKIMASIFDLDSGYWNLWNLRRQEYLKAIQIEKELFETRANISLQKYHELADFKAAFGKSAIDALFVASGEIKEKDFKKLLKSHSYFSVAFQINDDVLDFKEDFKNGQFNLAVKEMGKSISESTSVDELNKLFYIRGHAKKLFTGAIEYLDKAILEVKNIEVPQWIFEINMLKRKFHSSIVEIDNYLKRLNREITLSDKKNSEQNINAGIYSAIDFLRNSQNEDGSWEEYVNQGGISDIWSTAYITSKLSEKNLADAFEPEVLKAISFLKDSKQNIWGYNSTWIGDADTTNFVLLSFFLKGLPFDDSALNEWIKFFKNDQGFSTYKSPNLLKKSLADEKISNVTRWISGHQCVSAVSFYYLTISEKFPLEHSKLNNFFNRHLRNDSVKSFWWTSNIYTLYYLCKSYSLLKKTSVVNKIANKIADIQNEDGSFSDKYGPNFFITALALEILIHNCKKFENHLHKGINFLLKNQYSDGSWENSNSLQIPDPAEKDNDKYFPISTHGTSVRAREFNRLFTTVSILGTLTSYEKAFANTANI</sequence>
<dbReference type="EMBL" id="JAVRHQ010000003">
    <property type="protein sequence ID" value="MDT0641960.1"/>
    <property type="molecule type" value="Genomic_DNA"/>
</dbReference>
<dbReference type="Gene3D" id="1.50.10.20">
    <property type="match status" value="1"/>
</dbReference>
<dbReference type="SUPFAM" id="SSF48239">
    <property type="entry name" value="Terpenoid cyclases/Protein prenyltransferases"/>
    <property type="match status" value="1"/>
</dbReference>
<dbReference type="InterPro" id="IPR008930">
    <property type="entry name" value="Terpenoid_cyclase/PrenylTrfase"/>
</dbReference>
<dbReference type="Proteomes" id="UP001262889">
    <property type="component" value="Unassembled WGS sequence"/>
</dbReference>
<proteinExistence type="predicted"/>
<comment type="caution">
    <text evidence="1">The sequence shown here is derived from an EMBL/GenBank/DDBJ whole genome shotgun (WGS) entry which is preliminary data.</text>
</comment>
<dbReference type="CDD" id="cd00385">
    <property type="entry name" value="Isoprenoid_Biosyn_C1"/>
    <property type="match status" value="1"/>
</dbReference>
<name>A0ABU3C6I4_9FLAO</name>